<proteinExistence type="predicted"/>
<feature type="region of interest" description="Disordered" evidence="1">
    <location>
        <begin position="422"/>
        <end position="517"/>
    </location>
</feature>
<dbReference type="Proteomes" id="UP001301350">
    <property type="component" value="Unassembled WGS sequence"/>
</dbReference>
<dbReference type="EMBL" id="JANCYW010000002">
    <property type="protein sequence ID" value="KAK4534613.1"/>
    <property type="molecule type" value="Genomic_DNA"/>
</dbReference>
<organism evidence="2 3">
    <name type="scientific">Cyanidium caldarium</name>
    <name type="common">Red alga</name>
    <dbReference type="NCBI Taxonomy" id="2771"/>
    <lineage>
        <taxon>Eukaryota</taxon>
        <taxon>Rhodophyta</taxon>
        <taxon>Bangiophyceae</taxon>
        <taxon>Cyanidiales</taxon>
        <taxon>Cyanidiaceae</taxon>
        <taxon>Cyanidium</taxon>
    </lineage>
</organism>
<comment type="caution">
    <text evidence="2">The sequence shown here is derived from an EMBL/GenBank/DDBJ whole genome shotgun (WGS) entry which is preliminary data.</text>
</comment>
<evidence type="ECO:0000313" key="2">
    <source>
        <dbReference type="EMBL" id="KAK4534613.1"/>
    </source>
</evidence>
<sequence length="517" mass="57220">MADARWGDSGATSAAAAPPTVDRTVPSWGEGPGKGRQLEAGTVRRSSRRKPTLPVEVEPARSPRGKRGRSEGASAAPERAAPVSLAEGLLSNPEVTALISDFQRYGRPRWFTPGRSIPRGVNLEPHLSLAQVLETLTGQSASLGRVVSDREHWRSALDEFCSPGMLQVLQQRVQCMYADPVECGIALAQSHRESRMFIEFLVATMVTPYTDHPFATVSKWLELVCDYLSLSADELVMMLIYLTRYIVLNAEYPLERVQPGRPSPPTQRTPTSTAESDMLVPDQERSADTKRLPPVFHSEYERPLFRPVNPLTSQLIRACDEPRAQLWEQVLAVTAYTAVFTMEEFPRRTELELRDLLGNGNWSMRDAQVQVYRALDWRLVVCDTEFEQVRDLVLQGAIQGEASATQLLEELSQVVREERRRLDEERDHLGATSERASVSVTASVQSPASMAMDTELTSDGHPSGASSSERTRVCMETSAAAVVAKGDEHEATDAMRSSTCSSRRPSRIAQAAAVERE</sequence>
<evidence type="ECO:0000313" key="3">
    <source>
        <dbReference type="Proteomes" id="UP001301350"/>
    </source>
</evidence>
<gene>
    <name evidence="2" type="ORF">CDCA_CDCA02G0638</name>
</gene>
<protein>
    <submittedName>
        <fullName evidence="2">Uncharacterized protein</fullName>
    </submittedName>
</protein>
<feature type="region of interest" description="Disordered" evidence="1">
    <location>
        <begin position="1"/>
        <end position="80"/>
    </location>
</feature>
<reference evidence="2 3" key="1">
    <citation type="submission" date="2022-07" db="EMBL/GenBank/DDBJ databases">
        <title>Genome-wide signatures of adaptation to extreme environments.</title>
        <authorList>
            <person name="Cho C.H."/>
            <person name="Yoon H.S."/>
        </authorList>
    </citation>
    <scope>NUCLEOTIDE SEQUENCE [LARGE SCALE GENOMIC DNA]</scope>
    <source>
        <strain evidence="2 3">DBV 063 E5</strain>
    </source>
</reference>
<evidence type="ECO:0000256" key="1">
    <source>
        <dbReference type="SAM" id="MobiDB-lite"/>
    </source>
</evidence>
<name>A0AAV9IQS9_CYACA</name>
<dbReference type="AlphaFoldDB" id="A0AAV9IQS9"/>
<accession>A0AAV9IQS9</accession>
<feature type="compositionally biased region" description="Polar residues" evidence="1">
    <location>
        <begin position="434"/>
        <end position="448"/>
    </location>
</feature>
<keyword evidence="3" id="KW-1185">Reference proteome</keyword>
<feature type="region of interest" description="Disordered" evidence="1">
    <location>
        <begin position="257"/>
        <end position="288"/>
    </location>
</feature>
<feature type="compositionally biased region" description="Low complexity" evidence="1">
    <location>
        <begin position="7"/>
        <end position="22"/>
    </location>
</feature>